<keyword evidence="1" id="KW-0479">Metal-binding</keyword>
<proteinExistence type="predicted"/>
<keyword evidence="3" id="KW-0862">Zinc</keyword>
<gene>
    <name evidence="6" type="ORF">BCV72DRAFT_88150</name>
</gene>
<dbReference type="InterPro" id="IPR002893">
    <property type="entry name" value="Znf_MYND"/>
</dbReference>
<feature type="domain" description="MYND-type" evidence="5">
    <location>
        <begin position="269"/>
        <end position="307"/>
    </location>
</feature>
<evidence type="ECO:0000313" key="6">
    <source>
        <dbReference type="EMBL" id="ORE00997.1"/>
    </source>
</evidence>
<reference evidence="6" key="1">
    <citation type="journal article" date="2016" name="Proc. Natl. Acad. Sci. U.S.A.">
        <title>Lipid metabolic changes in an early divergent fungus govern the establishment of a mutualistic symbiosis with endobacteria.</title>
        <authorList>
            <person name="Lastovetsky O.A."/>
            <person name="Gaspar M.L."/>
            <person name="Mondo S.J."/>
            <person name="LaButti K.M."/>
            <person name="Sandor L."/>
            <person name="Grigoriev I.V."/>
            <person name="Henry S.A."/>
            <person name="Pawlowska T.E."/>
        </authorList>
    </citation>
    <scope>NUCLEOTIDE SEQUENCE [LARGE SCALE GENOMIC DNA]</scope>
    <source>
        <strain evidence="6">ATCC 52814</strain>
    </source>
</reference>
<dbReference type="EMBL" id="KV922203">
    <property type="protein sequence ID" value="ORE00997.1"/>
    <property type="molecule type" value="Genomic_DNA"/>
</dbReference>
<dbReference type="Gene3D" id="6.10.140.2220">
    <property type="match status" value="1"/>
</dbReference>
<name>A0A1X0QMM0_RHIZD</name>
<keyword evidence="2 4" id="KW-0863">Zinc-finger</keyword>
<dbReference type="GO" id="GO:0008270">
    <property type="term" value="F:zinc ion binding"/>
    <property type="evidence" value="ECO:0007669"/>
    <property type="project" value="UniProtKB-KW"/>
</dbReference>
<evidence type="ECO:0000256" key="4">
    <source>
        <dbReference type="PROSITE-ProRule" id="PRU00134"/>
    </source>
</evidence>
<evidence type="ECO:0000256" key="2">
    <source>
        <dbReference type="ARBA" id="ARBA00022771"/>
    </source>
</evidence>
<dbReference type="Proteomes" id="UP000242414">
    <property type="component" value="Unassembled WGS sequence"/>
</dbReference>
<accession>A0A1X0QMM0</accession>
<protein>
    <recommendedName>
        <fullName evidence="5">MYND-type domain-containing protein</fullName>
    </recommendedName>
</protein>
<dbReference type="AlphaFoldDB" id="A0A1X0QMM0"/>
<dbReference type="PROSITE" id="PS01360">
    <property type="entry name" value="ZF_MYND_1"/>
    <property type="match status" value="1"/>
</dbReference>
<sequence length="310" mass="35511">MLSPKVLQSPSIESKTVLQPSYFSSNHYQYQLAVDAKRKYSVKDCIRLASQVNTKHDANGCYRCDLVASYYMTALKIAREQEPIICNQDLFQLVSEMINLILSHRETSKYQSLAWFDLLTAELWELAKQLKEESFENDLYIPMDGFAKRSSVDSSASQDSEELELEDEEEMFKRAIRTSIYHCRAVVCEQHKDVEQAIVYYRKCASVRPAVFESQQNMQKHALTSMRRLISSEVPSRPISTLKTRPTWSSTYSSDSASSSIRTLSTFICSNCSIEKQTMPVCAKCKIQPYCSIRCMKSHKSVHELTCSKS</sequence>
<dbReference type="VEuPathDB" id="FungiDB:BCV72DRAFT_88150"/>
<evidence type="ECO:0000259" key="5">
    <source>
        <dbReference type="PROSITE" id="PS50865"/>
    </source>
</evidence>
<organism evidence="6">
    <name type="scientific">Rhizopus microsporus var. microsporus</name>
    <dbReference type="NCBI Taxonomy" id="86635"/>
    <lineage>
        <taxon>Eukaryota</taxon>
        <taxon>Fungi</taxon>
        <taxon>Fungi incertae sedis</taxon>
        <taxon>Mucoromycota</taxon>
        <taxon>Mucoromycotina</taxon>
        <taxon>Mucoromycetes</taxon>
        <taxon>Mucorales</taxon>
        <taxon>Mucorineae</taxon>
        <taxon>Rhizopodaceae</taxon>
        <taxon>Rhizopus</taxon>
    </lineage>
</organism>
<dbReference type="PROSITE" id="PS50865">
    <property type="entry name" value="ZF_MYND_2"/>
    <property type="match status" value="1"/>
</dbReference>
<dbReference type="SUPFAM" id="SSF144232">
    <property type="entry name" value="HIT/MYND zinc finger-like"/>
    <property type="match status" value="1"/>
</dbReference>
<evidence type="ECO:0000256" key="1">
    <source>
        <dbReference type="ARBA" id="ARBA00022723"/>
    </source>
</evidence>
<evidence type="ECO:0000256" key="3">
    <source>
        <dbReference type="ARBA" id="ARBA00022833"/>
    </source>
</evidence>
<dbReference type="OrthoDB" id="2271790at2759"/>